<dbReference type="EMBL" id="NFDQ01000070">
    <property type="protein sequence ID" value="OTY74008.1"/>
    <property type="molecule type" value="Genomic_DNA"/>
</dbReference>
<evidence type="ECO:0000313" key="1">
    <source>
        <dbReference type="EMBL" id="OTY74008.1"/>
    </source>
</evidence>
<dbReference type="RefSeq" id="WP_001136254.1">
    <property type="nucleotide sequence ID" value="NZ_NFDQ01000070.1"/>
</dbReference>
<sequence length="79" mass="8988">MPQQKLTIVPVILHTENKKSLSSTSSKEPSISICTINTANAEITFYGGVDERVIQTIMRELKHQHYLEKTPSQRKPKTH</sequence>
<accession>A0A243CUY9</accession>
<protein>
    <submittedName>
        <fullName evidence="1">Uncharacterized protein</fullName>
    </submittedName>
</protein>
<dbReference type="AlphaFoldDB" id="A0A243CUY9"/>
<organism evidence="1 2">
    <name type="scientific">Bacillus thuringiensis serovar vazensis</name>
    <dbReference type="NCBI Taxonomy" id="180867"/>
    <lineage>
        <taxon>Bacteria</taxon>
        <taxon>Bacillati</taxon>
        <taxon>Bacillota</taxon>
        <taxon>Bacilli</taxon>
        <taxon>Bacillales</taxon>
        <taxon>Bacillaceae</taxon>
        <taxon>Bacillus</taxon>
        <taxon>Bacillus cereus group</taxon>
    </lineage>
</organism>
<evidence type="ECO:0000313" key="2">
    <source>
        <dbReference type="Proteomes" id="UP000194911"/>
    </source>
</evidence>
<name>A0A243CUY9_BACTU</name>
<reference evidence="1 2" key="1">
    <citation type="submission" date="2016-10" db="EMBL/GenBank/DDBJ databases">
        <title>Comparative genomics of Bacillus thuringiensis reveals a path to pathogens against multiple invertebrate hosts.</title>
        <authorList>
            <person name="Zheng J."/>
            <person name="Gao Q."/>
            <person name="Liu H."/>
            <person name="Peng D."/>
            <person name="Ruan L."/>
            <person name="Sun M."/>
        </authorList>
    </citation>
    <scope>NUCLEOTIDE SEQUENCE [LARGE SCALE GENOMIC DNA]</scope>
    <source>
        <strain evidence="1">BGSC 4CE1</strain>
    </source>
</reference>
<proteinExistence type="predicted"/>
<comment type="caution">
    <text evidence="1">The sequence shown here is derived from an EMBL/GenBank/DDBJ whole genome shotgun (WGS) entry which is preliminary data.</text>
</comment>
<dbReference type="Proteomes" id="UP000194911">
    <property type="component" value="Unassembled WGS sequence"/>
</dbReference>
<gene>
    <name evidence="1" type="ORF">BK749_16135</name>
</gene>